<feature type="domain" description="C3HC-type" evidence="7">
    <location>
        <begin position="139"/>
        <end position="239"/>
    </location>
</feature>
<evidence type="ECO:0000256" key="3">
    <source>
        <dbReference type="ARBA" id="ARBA00022771"/>
    </source>
</evidence>
<dbReference type="RefSeq" id="XP_007393559.1">
    <property type="nucleotide sequence ID" value="XM_007393497.1"/>
</dbReference>
<dbReference type="STRING" id="650164.K5V6A6"/>
<evidence type="ECO:0000256" key="5">
    <source>
        <dbReference type="ARBA" id="ARBA00023242"/>
    </source>
</evidence>
<keyword evidence="5" id="KW-0539">Nucleus</keyword>
<dbReference type="PANTHER" id="PTHR15835:SF6">
    <property type="entry name" value="ZINC FINGER C3HC-TYPE PROTEIN 1"/>
    <property type="match status" value="1"/>
</dbReference>
<feature type="region of interest" description="Disordered" evidence="6">
    <location>
        <begin position="352"/>
        <end position="399"/>
    </location>
</feature>
<dbReference type="InterPro" id="IPR013909">
    <property type="entry name" value="NuBaID_C"/>
</dbReference>
<evidence type="ECO:0000259" key="7">
    <source>
        <dbReference type="Pfam" id="PF07967"/>
    </source>
</evidence>
<comment type="subcellular location">
    <subcellularLocation>
        <location evidence="1">Nucleus</location>
    </subcellularLocation>
</comment>
<dbReference type="InParanoid" id="K5V6A6"/>
<dbReference type="AlphaFoldDB" id="K5V6A6"/>
<feature type="region of interest" description="Disordered" evidence="6">
    <location>
        <begin position="1"/>
        <end position="33"/>
    </location>
</feature>
<feature type="compositionally biased region" description="Low complexity" evidence="6">
    <location>
        <begin position="376"/>
        <end position="385"/>
    </location>
</feature>
<organism evidence="9 10">
    <name type="scientific">Phanerochaete carnosa (strain HHB-10118-sp)</name>
    <name type="common">White-rot fungus</name>
    <name type="synonym">Peniophora carnosa</name>
    <dbReference type="NCBI Taxonomy" id="650164"/>
    <lineage>
        <taxon>Eukaryota</taxon>
        <taxon>Fungi</taxon>
        <taxon>Dikarya</taxon>
        <taxon>Basidiomycota</taxon>
        <taxon>Agaricomycotina</taxon>
        <taxon>Agaricomycetes</taxon>
        <taxon>Polyporales</taxon>
        <taxon>Phanerochaetaceae</taxon>
        <taxon>Phanerochaete</taxon>
    </lineage>
</organism>
<dbReference type="HOGENOM" id="CLU_024082_0_0_1"/>
<gene>
    <name evidence="9" type="ORF">PHACADRAFT_182602</name>
</gene>
<dbReference type="InterPro" id="IPR012935">
    <property type="entry name" value="NuBaID_N"/>
</dbReference>
<feature type="compositionally biased region" description="Polar residues" evidence="6">
    <location>
        <begin position="352"/>
        <end position="363"/>
    </location>
</feature>
<feature type="region of interest" description="Disordered" evidence="6">
    <location>
        <begin position="46"/>
        <end position="65"/>
    </location>
</feature>
<evidence type="ECO:0000256" key="2">
    <source>
        <dbReference type="ARBA" id="ARBA00022723"/>
    </source>
</evidence>
<dbReference type="OrthoDB" id="2592092at2759"/>
<accession>K5V6A6</accession>
<dbReference type="Pfam" id="PF07967">
    <property type="entry name" value="zf-C3HC"/>
    <property type="match status" value="1"/>
</dbReference>
<evidence type="ECO:0000256" key="4">
    <source>
        <dbReference type="ARBA" id="ARBA00022833"/>
    </source>
</evidence>
<dbReference type="KEGG" id="pco:PHACADRAFT_182602"/>
<name>K5V6A6_PHACS</name>
<dbReference type="GeneID" id="18910099"/>
<evidence type="ECO:0008006" key="11">
    <source>
        <dbReference type="Google" id="ProtNLM"/>
    </source>
</evidence>
<keyword evidence="4" id="KW-0862">Zinc</keyword>
<keyword evidence="10" id="KW-1185">Reference proteome</keyword>
<feature type="compositionally biased region" description="Polar residues" evidence="6">
    <location>
        <begin position="1"/>
        <end position="19"/>
    </location>
</feature>
<sequence>MSSPTAATSNPPVSRNRSVTHLGGDNAGDRGFKRKFEDAIHKLDEAVGSLASSETPPPSKRAKLSRSLYSTLSKYGIKKGSKEPTQISRLDSLSKTAPHFVSILNRAATKTRKSIPFKPGHTPSLSLLSAPSTASEYRPSSTASFLSRLSSYKLTTYANKPASIDAVAAAKCGWVNEGKDRLVCGICGVSWVIANSHGMGRDAATALIEKMRTNLVEMHKDGCPWKFKQCEGKLKITRPANITNCRKDSIYRVPLQTPSVTTRELKARAAKLDLVVKNIQIKHPLSAAQLQTLLAILRPPKLHKDVPPSGTDSAAEFMEADEAPEPCETAILTALFGWTIVLPTTPSAIPQPTSISRSVSIAPSTPRRPNLGPNYTSISRSSTPTPSSPRPSPSGRGLSTLSIASASASAISRTRPDSTLLFCPLCQRRIGLWAFIPQLHSNGDVIPMPSGPSSAGETTSQPRRQLDVLKEHRSYCPYVVKSTVLPSPPVLPAIRPQTPTTRAESYTLGSNPSLLQVNGQLQATEGWRAVMSMVLRYGATQKQRLGRPSSLIETHVTANSGNTSAPVEGEVQELDQVGAMVEGVKTRGGRDLLKYVKGLLG</sequence>
<proteinExistence type="predicted"/>
<dbReference type="GO" id="GO:0005634">
    <property type="term" value="C:nucleus"/>
    <property type="evidence" value="ECO:0007669"/>
    <property type="project" value="UniProtKB-SubCell"/>
</dbReference>
<dbReference type="Proteomes" id="UP000008370">
    <property type="component" value="Unassembled WGS sequence"/>
</dbReference>
<dbReference type="GO" id="GO:0008270">
    <property type="term" value="F:zinc ion binding"/>
    <property type="evidence" value="ECO:0007669"/>
    <property type="project" value="UniProtKB-KW"/>
</dbReference>
<evidence type="ECO:0000256" key="6">
    <source>
        <dbReference type="SAM" id="MobiDB-lite"/>
    </source>
</evidence>
<evidence type="ECO:0000259" key="8">
    <source>
        <dbReference type="Pfam" id="PF08600"/>
    </source>
</evidence>
<reference evidence="9 10" key="1">
    <citation type="journal article" date="2012" name="BMC Genomics">
        <title>Comparative genomics of the white-rot fungi, Phanerochaete carnosa and P. chrysosporium, to elucidate the genetic basis of the distinct wood types they colonize.</title>
        <authorList>
            <person name="Suzuki H."/>
            <person name="MacDonald J."/>
            <person name="Syed K."/>
            <person name="Salamov A."/>
            <person name="Hori C."/>
            <person name="Aerts A."/>
            <person name="Henrissat B."/>
            <person name="Wiebenga A."/>
            <person name="vanKuyk P.A."/>
            <person name="Barry K."/>
            <person name="Lindquist E."/>
            <person name="LaButti K."/>
            <person name="Lapidus A."/>
            <person name="Lucas S."/>
            <person name="Coutinho P."/>
            <person name="Gong Y."/>
            <person name="Samejima M."/>
            <person name="Mahadevan R."/>
            <person name="Abou-Zaid M."/>
            <person name="de Vries R.P."/>
            <person name="Igarashi K."/>
            <person name="Yadav J.S."/>
            <person name="Grigoriev I.V."/>
            <person name="Master E.R."/>
        </authorList>
    </citation>
    <scope>NUCLEOTIDE SEQUENCE [LARGE SCALE GENOMIC DNA]</scope>
    <source>
        <strain evidence="9 10">HHB-10118-sp</strain>
    </source>
</reference>
<dbReference type="Pfam" id="PF08600">
    <property type="entry name" value="NuBaID_C"/>
    <property type="match status" value="1"/>
</dbReference>
<dbReference type="PANTHER" id="PTHR15835">
    <property type="entry name" value="NUCLEAR-INTERACTING PARTNER OF ALK"/>
    <property type="match status" value="1"/>
</dbReference>
<evidence type="ECO:0000313" key="9">
    <source>
        <dbReference type="EMBL" id="EKM58236.1"/>
    </source>
</evidence>
<keyword evidence="3" id="KW-0863">Zinc-finger</keyword>
<feature type="domain" description="NuBaID C-terminal" evidence="8">
    <location>
        <begin position="416"/>
        <end position="480"/>
    </location>
</feature>
<evidence type="ECO:0000256" key="1">
    <source>
        <dbReference type="ARBA" id="ARBA00004123"/>
    </source>
</evidence>
<keyword evidence="2" id="KW-0479">Metal-binding</keyword>
<evidence type="ECO:0000313" key="10">
    <source>
        <dbReference type="Proteomes" id="UP000008370"/>
    </source>
</evidence>
<protein>
    <recommendedName>
        <fullName evidence="11">C3HC-type domain-containing protein</fullName>
    </recommendedName>
</protein>
<dbReference type="EMBL" id="JH930470">
    <property type="protein sequence ID" value="EKM58236.1"/>
    <property type="molecule type" value="Genomic_DNA"/>
</dbReference>